<gene>
    <name evidence="2" type="ORF">H4687_005587</name>
</gene>
<dbReference type="InterPro" id="IPR007278">
    <property type="entry name" value="DUF397"/>
</dbReference>
<proteinExistence type="predicted"/>
<feature type="domain" description="DUF397" evidence="1">
    <location>
        <begin position="26"/>
        <end position="75"/>
    </location>
</feature>
<accession>A0A8I0P4M3</accession>
<dbReference type="Pfam" id="PF04149">
    <property type="entry name" value="DUF397"/>
    <property type="match status" value="1"/>
</dbReference>
<dbReference type="GeneID" id="86830146"/>
<keyword evidence="3" id="KW-1185">Reference proteome</keyword>
<comment type="caution">
    <text evidence="2">The sequence shown here is derived from an EMBL/GenBank/DDBJ whole genome shotgun (WGS) entry which is preliminary data.</text>
</comment>
<evidence type="ECO:0000313" key="2">
    <source>
        <dbReference type="EMBL" id="MBE1599458.1"/>
    </source>
</evidence>
<dbReference type="OrthoDB" id="4562195at2"/>
<dbReference type="EMBL" id="JADBGF010000001">
    <property type="protein sequence ID" value="MBE1599458.1"/>
    <property type="molecule type" value="Genomic_DNA"/>
</dbReference>
<organism evidence="2 3">
    <name type="scientific">Streptomyces stelliscabiei</name>
    <dbReference type="NCBI Taxonomy" id="146820"/>
    <lineage>
        <taxon>Bacteria</taxon>
        <taxon>Bacillati</taxon>
        <taxon>Actinomycetota</taxon>
        <taxon>Actinomycetes</taxon>
        <taxon>Kitasatosporales</taxon>
        <taxon>Streptomycetaceae</taxon>
        <taxon>Streptomyces</taxon>
    </lineage>
</organism>
<evidence type="ECO:0000313" key="3">
    <source>
        <dbReference type="Proteomes" id="UP000629287"/>
    </source>
</evidence>
<sequence>MSTTELARFKSSHSGTQDDNCVEVSLEWRKSTYSGTAGDNCIEIAPTTIHVRDSKDATRPHLGLAPSAWAPFVAFAAAQAD</sequence>
<dbReference type="AlphaFoldDB" id="A0A8I0P4M3"/>
<reference evidence="2 3" key="1">
    <citation type="submission" date="2020-10" db="EMBL/GenBank/DDBJ databases">
        <title>Sequencing the genomes of 1000 actinobacteria strains.</title>
        <authorList>
            <person name="Klenk H.-P."/>
        </authorList>
    </citation>
    <scope>NUCLEOTIDE SEQUENCE [LARGE SCALE GENOMIC DNA]</scope>
    <source>
        <strain evidence="2 3">DSM 41803</strain>
    </source>
</reference>
<dbReference type="Proteomes" id="UP000629287">
    <property type="component" value="Unassembled WGS sequence"/>
</dbReference>
<name>A0A8I0P4M3_9ACTN</name>
<protein>
    <recommendedName>
        <fullName evidence="1">DUF397 domain-containing protein</fullName>
    </recommendedName>
</protein>
<evidence type="ECO:0000259" key="1">
    <source>
        <dbReference type="Pfam" id="PF04149"/>
    </source>
</evidence>
<dbReference type="RefSeq" id="WP_046919628.1">
    <property type="nucleotide sequence ID" value="NZ_JADBGF010000001.1"/>
</dbReference>